<keyword evidence="2" id="KW-1185">Reference proteome</keyword>
<dbReference type="STRING" id="35608.A0A2U1KYV7"/>
<protein>
    <submittedName>
        <fullName evidence="1">Chromatin remodeling 4</fullName>
    </submittedName>
</protein>
<evidence type="ECO:0000313" key="2">
    <source>
        <dbReference type="Proteomes" id="UP000245207"/>
    </source>
</evidence>
<dbReference type="EMBL" id="PKPP01012752">
    <property type="protein sequence ID" value="PWA41909.1"/>
    <property type="molecule type" value="Genomic_DNA"/>
</dbReference>
<dbReference type="OrthoDB" id="1732808at2759"/>
<accession>A0A2U1KYV7</accession>
<evidence type="ECO:0000313" key="1">
    <source>
        <dbReference type="EMBL" id="PWA41909.1"/>
    </source>
</evidence>
<proteinExistence type="predicted"/>
<comment type="caution">
    <text evidence="1">The sequence shown here is derived from an EMBL/GenBank/DDBJ whole genome shotgun (WGS) entry which is preliminary data.</text>
</comment>
<reference evidence="1 2" key="1">
    <citation type="journal article" date="2018" name="Mol. Plant">
        <title>The genome of Artemisia annua provides insight into the evolution of Asteraceae family and artemisinin biosynthesis.</title>
        <authorList>
            <person name="Shen Q."/>
            <person name="Zhang L."/>
            <person name="Liao Z."/>
            <person name="Wang S."/>
            <person name="Yan T."/>
            <person name="Shi P."/>
            <person name="Liu M."/>
            <person name="Fu X."/>
            <person name="Pan Q."/>
            <person name="Wang Y."/>
            <person name="Lv Z."/>
            <person name="Lu X."/>
            <person name="Zhang F."/>
            <person name="Jiang W."/>
            <person name="Ma Y."/>
            <person name="Chen M."/>
            <person name="Hao X."/>
            <person name="Li L."/>
            <person name="Tang Y."/>
            <person name="Lv G."/>
            <person name="Zhou Y."/>
            <person name="Sun X."/>
            <person name="Brodelius P.E."/>
            <person name="Rose J.K.C."/>
            <person name="Tang K."/>
        </authorList>
    </citation>
    <scope>NUCLEOTIDE SEQUENCE [LARGE SCALE GENOMIC DNA]</scope>
    <source>
        <strain evidence="2">cv. Huhao1</strain>
        <tissue evidence="1">Leaf</tissue>
    </source>
</reference>
<name>A0A2U1KYV7_ARTAN</name>
<gene>
    <name evidence="1" type="ORF">CTI12_AA549720</name>
</gene>
<dbReference type="Proteomes" id="UP000245207">
    <property type="component" value="Unassembled WGS sequence"/>
</dbReference>
<sequence length="141" mass="16383">MLYSISYAIILCVYRWEKYLTDEEIALGRGKRQRKAVSYKKAQGPKSMDTSEHRCLHVPENVDPAITLLEEINNSEYYLLKAFPHQTLIVKTPYSQTKGVSRIYQDLLGAPHIYSTISQCLMFHSRARIYDDNIVNRILAR</sequence>
<organism evidence="1 2">
    <name type="scientific">Artemisia annua</name>
    <name type="common">Sweet wormwood</name>
    <dbReference type="NCBI Taxonomy" id="35608"/>
    <lineage>
        <taxon>Eukaryota</taxon>
        <taxon>Viridiplantae</taxon>
        <taxon>Streptophyta</taxon>
        <taxon>Embryophyta</taxon>
        <taxon>Tracheophyta</taxon>
        <taxon>Spermatophyta</taxon>
        <taxon>Magnoliopsida</taxon>
        <taxon>eudicotyledons</taxon>
        <taxon>Gunneridae</taxon>
        <taxon>Pentapetalae</taxon>
        <taxon>asterids</taxon>
        <taxon>campanulids</taxon>
        <taxon>Asterales</taxon>
        <taxon>Asteraceae</taxon>
        <taxon>Asteroideae</taxon>
        <taxon>Anthemideae</taxon>
        <taxon>Artemisiinae</taxon>
        <taxon>Artemisia</taxon>
    </lineage>
</organism>
<dbReference type="AlphaFoldDB" id="A0A2U1KYV7"/>